<dbReference type="EMBL" id="CM056741">
    <property type="protein sequence ID" value="KAJ8683089.1"/>
    <property type="molecule type" value="Genomic_DNA"/>
</dbReference>
<protein>
    <submittedName>
        <fullName evidence="1">Uncharacterized protein</fullName>
    </submittedName>
</protein>
<evidence type="ECO:0000313" key="1">
    <source>
        <dbReference type="EMBL" id="KAJ8683089.1"/>
    </source>
</evidence>
<organism evidence="1 2">
    <name type="scientific">Eretmocerus hayati</name>
    <dbReference type="NCBI Taxonomy" id="131215"/>
    <lineage>
        <taxon>Eukaryota</taxon>
        <taxon>Metazoa</taxon>
        <taxon>Ecdysozoa</taxon>
        <taxon>Arthropoda</taxon>
        <taxon>Hexapoda</taxon>
        <taxon>Insecta</taxon>
        <taxon>Pterygota</taxon>
        <taxon>Neoptera</taxon>
        <taxon>Endopterygota</taxon>
        <taxon>Hymenoptera</taxon>
        <taxon>Apocrita</taxon>
        <taxon>Proctotrupomorpha</taxon>
        <taxon>Chalcidoidea</taxon>
        <taxon>Aphelinidae</taxon>
        <taxon>Aphelininae</taxon>
        <taxon>Eretmocerus</taxon>
    </lineage>
</organism>
<gene>
    <name evidence="1" type="ORF">QAD02_018881</name>
</gene>
<sequence>MSNHIRVVINHPVQQSRMRVKLMKESANALPLRFGYCFCGLQLLWKRLSRASRHNECDAWESPPGTYKFFMFIAVMNQLLVCATLDLMVLLFTPLAIFVSHVSLKDGDCSD</sequence>
<keyword evidence="2" id="KW-1185">Reference proteome</keyword>
<reference evidence="1" key="1">
    <citation type="submission" date="2023-04" db="EMBL/GenBank/DDBJ databases">
        <title>A chromosome-level genome assembly of the parasitoid wasp Eretmocerus hayati.</title>
        <authorList>
            <person name="Zhong Y."/>
            <person name="Liu S."/>
            <person name="Liu Y."/>
        </authorList>
    </citation>
    <scope>NUCLEOTIDE SEQUENCE</scope>
    <source>
        <strain evidence="1">ZJU_SS_LIU_2023</strain>
    </source>
</reference>
<dbReference type="Proteomes" id="UP001239111">
    <property type="component" value="Chromosome 1"/>
</dbReference>
<proteinExistence type="predicted"/>
<name>A0ACC2PKI2_9HYME</name>
<comment type="caution">
    <text evidence="1">The sequence shown here is derived from an EMBL/GenBank/DDBJ whole genome shotgun (WGS) entry which is preliminary data.</text>
</comment>
<accession>A0ACC2PKI2</accession>
<evidence type="ECO:0000313" key="2">
    <source>
        <dbReference type="Proteomes" id="UP001239111"/>
    </source>
</evidence>